<feature type="region of interest" description="Disordered" evidence="1">
    <location>
        <begin position="215"/>
        <end position="240"/>
    </location>
</feature>
<gene>
    <name evidence="2" type="ORF">Llan_0713</name>
</gene>
<comment type="caution">
    <text evidence="2">The sequence shown here is derived from an EMBL/GenBank/DDBJ whole genome shotgun (WGS) entry which is preliminary data.</text>
</comment>
<dbReference type="PATRIC" id="fig|45067.4.peg.742"/>
<dbReference type="AlphaFoldDB" id="A0A0W0VU21"/>
<evidence type="ECO:0000313" key="3">
    <source>
        <dbReference type="Proteomes" id="UP000054869"/>
    </source>
</evidence>
<name>A0A0W0VU21_9GAMM</name>
<accession>A0A0W0VU21</accession>
<evidence type="ECO:0000256" key="1">
    <source>
        <dbReference type="SAM" id="MobiDB-lite"/>
    </source>
</evidence>
<dbReference type="RefSeq" id="WP_028372732.1">
    <property type="nucleotide sequence ID" value="NZ_CAAAJD010000006.1"/>
</dbReference>
<dbReference type="Proteomes" id="UP000054869">
    <property type="component" value="Unassembled WGS sequence"/>
</dbReference>
<dbReference type="eggNOG" id="ENOG5030QYY">
    <property type="taxonomic scope" value="Bacteria"/>
</dbReference>
<dbReference type="EMBL" id="LNYI01000012">
    <property type="protein sequence ID" value="KTD23578.1"/>
    <property type="molecule type" value="Genomic_DNA"/>
</dbReference>
<keyword evidence="3" id="KW-1185">Reference proteome</keyword>
<feature type="compositionally biased region" description="Polar residues" evidence="1">
    <location>
        <begin position="215"/>
        <end position="224"/>
    </location>
</feature>
<reference evidence="2 3" key="1">
    <citation type="submission" date="2015-11" db="EMBL/GenBank/DDBJ databases">
        <title>Genomic analysis of 38 Legionella species identifies large and diverse effector repertoires.</title>
        <authorList>
            <person name="Burstein D."/>
            <person name="Amaro F."/>
            <person name="Zusman T."/>
            <person name="Lifshitz Z."/>
            <person name="Cohen O."/>
            <person name="Gilbert J.A."/>
            <person name="Pupko T."/>
            <person name="Shuman H.A."/>
            <person name="Segal G."/>
        </authorList>
    </citation>
    <scope>NUCLEOTIDE SEQUENCE [LARGE SCALE GENOMIC DNA]</scope>
    <source>
        <strain evidence="2 3">ATCC 49751</strain>
    </source>
</reference>
<protein>
    <submittedName>
        <fullName evidence="2">Uncharacterized protein</fullName>
    </submittedName>
</protein>
<dbReference type="STRING" id="45067.Llan_0713"/>
<sequence length="531" mass="60168">MPSLIKLFRKVHDNYEKYLSNGDLNALENSIRLYEKIQERDIQRNLQKANVFELEGCNNVLFLVAKTYTAYVFAKRNELTSKQINRILSKATKCYNFISHYVEQIPPFSLPKELGQQNTAAQFYKRKMRFHQAEMKLFFIKKQSLDDASATLASDLNTIIAICSKFKKLIKDSYRDPYLREALNIDDELIGSIDHELEEARELLGQISLENTASSSSNITSMEIENSDESKGKAKAPHAPEDEDFIHELEEDLPSSSASISELAQDTDVSSREIPSYEAPTNMQSESGLEILSTLALNFLPLNLESMSIPKEIMIVETSPFSTQPSTTSSSDFSAQPAQWTNDSDECCRLLDNWSELYFAHQEDIGEQMKKALIFEKLAHILLLAAGKLQQSSLIFQGKNLNPAMHLGVQFLLKSVELAVNTPYAATAAREKLSRRYAELLKPFTIVPFLKETLHSNQYLTNIGRRLAREERLIDLNHTTINAAVTNVFEALAQKCSSEDYETIKQICFESIKSASNRLTTQFHSSNFSFA</sequence>
<proteinExistence type="predicted"/>
<organism evidence="2 3">
    <name type="scientific">Legionella lansingensis</name>
    <dbReference type="NCBI Taxonomy" id="45067"/>
    <lineage>
        <taxon>Bacteria</taxon>
        <taxon>Pseudomonadati</taxon>
        <taxon>Pseudomonadota</taxon>
        <taxon>Gammaproteobacteria</taxon>
        <taxon>Legionellales</taxon>
        <taxon>Legionellaceae</taxon>
        <taxon>Legionella</taxon>
    </lineage>
</organism>
<dbReference type="OrthoDB" id="5638912at2"/>
<evidence type="ECO:0000313" key="2">
    <source>
        <dbReference type="EMBL" id="KTD23578.1"/>
    </source>
</evidence>